<dbReference type="InterPro" id="IPR050482">
    <property type="entry name" value="Sensor_HK_TwoCompSys"/>
</dbReference>
<evidence type="ECO:0000256" key="5">
    <source>
        <dbReference type="ARBA" id="ARBA00022741"/>
    </source>
</evidence>
<feature type="compositionally biased region" description="Gly residues" evidence="9">
    <location>
        <begin position="378"/>
        <end position="388"/>
    </location>
</feature>
<evidence type="ECO:0000313" key="15">
    <source>
        <dbReference type="Proteomes" id="UP001552479"/>
    </source>
</evidence>
<feature type="transmembrane region" description="Helical" evidence="10">
    <location>
        <begin position="168"/>
        <end position="188"/>
    </location>
</feature>
<dbReference type="RefSeq" id="WP_366087882.1">
    <property type="nucleotide sequence ID" value="NZ_JBFASG010000009.1"/>
</dbReference>
<protein>
    <recommendedName>
        <fullName evidence="2">histidine kinase</fullName>
        <ecNumber evidence="2">2.7.13.3</ecNumber>
    </recommendedName>
</protein>
<feature type="transmembrane region" description="Helical" evidence="10">
    <location>
        <begin position="36"/>
        <end position="55"/>
    </location>
</feature>
<dbReference type="Gene3D" id="3.30.565.10">
    <property type="entry name" value="Histidine kinase-like ATPase, C-terminal domain"/>
    <property type="match status" value="1"/>
</dbReference>
<proteinExistence type="predicted"/>
<keyword evidence="10" id="KW-0472">Membrane</keyword>
<evidence type="ECO:0000256" key="2">
    <source>
        <dbReference type="ARBA" id="ARBA00012438"/>
    </source>
</evidence>
<feature type="transmembrane region" description="Helical" evidence="10">
    <location>
        <begin position="7"/>
        <end position="30"/>
    </location>
</feature>
<comment type="catalytic activity">
    <reaction evidence="1">
        <text>ATP + protein L-histidine = ADP + protein N-phospho-L-histidine.</text>
        <dbReference type="EC" id="2.7.13.3"/>
    </reaction>
</comment>
<dbReference type="Pfam" id="PF07730">
    <property type="entry name" value="HisKA_3"/>
    <property type="match status" value="1"/>
</dbReference>
<evidence type="ECO:0000256" key="9">
    <source>
        <dbReference type="SAM" id="MobiDB-lite"/>
    </source>
</evidence>
<dbReference type="EC" id="2.7.13.3" evidence="2"/>
<dbReference type="InterPro" id="IPR036890">
    <property type="entry name" value="HATPase_C_sf"/>
</dbReference>
<keyword evidence="3" id="KW-0597">Phosphoprotein</keyword>
<keyword evidence="5" id="KW-0547">Nucleotide-binding</keyword>
<evidence type="ECO:0000259" key="12">
    <source>
        <dbReference type="Pfam" id="PF07730"/>
    </source>
</evidence>
<keyword evidence="8" id="KW-0902">Two-component regulatory system</keyword>
<dbReference type="PANTHER" id="PTHR24421">
    <property type="entry name" value="NITRATE/NITRITE SENSOR PROTEIN NARX-RELATED"/>
    <property type="match status" value="1"/>
</dbReference>
<keyword evidence="10" id="KW-0812">Transmembrane</keyword>
<dbReference type="Pfam" id="PF13796">
    <property type="entry name" value="Sensor"/>
    <property type="match status" value="1"/>
</dbReference>
<organism evidence="14 15">
    <name type="scientific">Streptomyces roseoverticillatus</name>
    <dbReference type="NCBI Taxonomy" id="66429"/>
    <lineage>
        <taxon>Bacteria</taxon>
        <taxon>Bacillati</taxon>
        <taxon>Actinomycetota</taxon>
        <taxon>Actinomycetes</taxon>
        <taxon>Kitasatosporales</taxon>
        <taxon>Streptomycetaceae</taxon>
        <taxon>Streptomyces</taxon>
    </lineage>
</organism>
<keyword evidence="6" id="KW-0418">Kinase</keyword>
<keyword evidence="4" id="KW-0808">Transferase</keyword>
<feature type="transmembrane region" description="Helical" evidence="10">
    <location>
        <begin position="108"/>
        <end position="134"/>
    </location>
</feature>
<evidence type="ECO:0000259" key="11">
    <source>
        <dbReference type="Pfam" id="PF02518"/>
    </source>
</evidence>
<evidence type="ECO:0000256" key="4">
    <source>
        <dbReference type="ARBA" id="ARBA00022679"/>
    </source>
</evidence>
<evidence type="ECO:0000256" key="3">
    <source>
        <dbReference type="ARBA" id="ARBA00022553"/>
    </source>
</evidence>
<evidence type="ECO:0000256" key="7">
    <source>
        <dbReference type="ARBA" id="ARBA00022840"/>
    </source>
</evidence>
<comment type="caution">
    <text evidence="14">The sequence shown here is derived from an EMBL/GenBank/DDBJ whole genome shotgun (WGS) entry which is preliminary data.</text>
</comment>
<evidence type="ECO:0000256" key="1">
    <source>
        <dbReference type="ARBA" id="ARBA00000085"/>
    </source>
</evidence>
<gene>
    <name evidence="14" type="ORF">AB0L03_12535</name>
</gene>
<evidence type="ECO:0000256" key="6">
    <source>
        <dbReference type="ARBA" id="ARBA00022777"/>
    </source>
</evidence>
<evidence type="ECO:0000256" key="8">
    <source>
        <dbReference type="ARBA" id="ARBA00023012"/>
    </source>
</evidence>
<feature type="region of interest" description="Disordered" evidence="9">
    <location>
        <begin position="376"/>
        <end position="395"/>
    </location>
</feature>
<dbReference type="EMBL" id="JBFASG010000009">
    <property type="protein sequence ID" value="MEV4923661.1"/>
    <property type="molecule type" value="Genomic_DNA"/>
</dbReference>
<reference evidence="14 15" key="1">
    <citation type="submission" date="2024-06" db="EMBL/GenBank/DDBJ databases">
        <title>The Natural Products Discovery Center: Release of the First 8490 Sequenced Strains for Exploring Actinobacteria Biosynthetic Diversity.</title>
        <authorList>
            <person name="Kalkreuter E."/>
            <person name="Kautsar S.A."/>
            <person name="Yang D."/>
            <person name="Bader C.D."/>
            <person name="Teijaro C.N."/>
            <person name="Fluegel L."/>
            <person name="Davis C.M."/>
            <person name="Simpson J.R."/>
            <person name="Lauterbach L."/>
            <person name="Steele A.D."/>
            <person name="Gui C."/>
            <person name="Meng S."/>
            <person name="Li G."/>
            <person name="Viehrig K."/>
            <person name="Ye F."/>
            <person name="Su P."/>
            <person name="Kiefer A.F."/>
            <person name="Nichols A."/>
            <person name="Cepeda A.J."/>
            <person name="Yan W."/>
            <person name="Fan B."/>
            <person name="Jiang Y."/>
            <person name="Adhikari A."/>
            <person name="Zheng C.-J."/>
            <person name="Schuster L."/>
            <person name="Cowan T.M."/>
            <person name="Smanski M.J."/>
            <person name="Chevrette M.G."/>
            <person name="De Carvalho L.P.S."/>
            <person name="Shen B."/>
        </authorList>
    </citation>
    <scope>NUCLEOTIDE SEQUENCE [LARGE SCALE GENOMIC DNA]</scope>
    <source>
        <strain evidence="14 15">NPDC053791</strain>
    </source>
</reference>
<evidence type="ECO:0000259" key="13">
    <source>
        <dbReference type="Pfam" id="PF13796"/>
    </source>
</evidence>
<keyword evidence="10" id="KW-1133">Transmembrane helix</keyword>
<feature type="domain" description="Signal transduction histidine kinase subgroup 3 dimerisation and phosphoacceptor" evidence="12">
    <location>
        <begin position="232"/>
        <end position="299"/>
    </location>
</feature>
<accession>A0ABV3IT46</accession>
<keyword evidence="15" id="KW-1185">Reference proteome</keyword>
<evidence type="ECO:0000256" key="10">
    <source>
        <dbReference type="SAM" id="Phobius"/>
    </source>
</evidence>
<feature type="domain" description="Putative sensor" evidence="13">
    <location>
        <begin position="19"/>
        <end position="199"/>
    </location>
</feature>
<dbReference type="InterPro" id="IPR003594">
    <property type="entry name" value="HATPase_dom"/>
</dbReference>
<dbReference type="PANTHER" id="PTHR24421:SF10">
    <property type="entry name" value="NITRATE_NITRITE SENSOR PROTEIN NARQ"/>
    <property type="match status" value="1"/>
</dbReference>
<dbReference type="InterPro" id="IPR025828">
    <property type="entry name" value="Put_sensor_dom"/>
</dbReference>
<dbReference type="Proteomes" id="UP001552479">
    <property type="component" value="Unassembled WGS sequence"/>
</dbReference>
<dbReference type="Pfam" id="PF02518">
    <property type="entry name" value="HATPase_c"/>
    <property type="match status" value="1"/>
</dbReference>
<evidence type="ECO:0000313" key="14">
    <source>
        <dbReference type="EMBL" id="MEV4923661.1"/>
    </source>
</evidence>
<dbReference type="SUPFAM" id="SSF55874">
    <property type="entry name" value="ATPase domain of HSP90 chaperone/DNA topoisomerase II/histidine kinase"/>
    <property type="match status" value="1"/>
</dbReference>
<feature type="domain" description="Histidine kinase/HSP90-like ATPase" evidence="11">
    <location>
        <begin position="335"/>
        <end position="430"/>
    </location>
</feature>
<name>A0ABV3IT46_9ACTN</name>
<dbReference type="Gene3D" id="1.20.5.1930">
    <property type="match status" value="1"/>
</dbReference>
<sequence>MKKISDALLTAARSLWLAIFGMVASILLFVLTVLSIVFTLLGIGLFTTPVAVRALRAHASLRRRQAKAWACVEIPEPYRPLPARRRGLAGQVELCTSLLKDPATWRDLLWLLVDATAGTVLALLPPVLVLYVPWGAVLALGVWKPIDRAGGGLWFTFVHITDQSTANLAAGLGVVWGVVGVLLALPLLRTDFLLAKLLLQPTRAALRERELTRRVDRLTESRHDAVDSSAAELRRIERDLHDGAQARLVAMGMSLGTIEAMIEKDPARAKKLVAAARANSAEALTELRDLVRGIHPPVLAERGLGDALRALALRMPLPVEVDVELAGRAEEPVETAAYFAVSEVLTNAAKHSGARQVWLDVMHAEGMLRIAVTDDGRGGAGAPAGGTAGAERPAGSGLAGIERRIGTLDGVLAVSSPVGGPTMVTMEIPCTLH</sequence>
<dbReference type="InterPro" id="IPR011712">
    <property type="entry name" value="Sig_transdc_His_kin_sub3_dim/P"/>
</dbReference>
<keyword evidence="7" id="KW-0067">ATP-binding</keyword>